<keyword evidence="1" id="KW-0677">Repeat</keyword>
<proteinExistence type="predicted"/>
<evidence type="ECO:0000313" key="6">
    <source>
        <dbReference type="Proteomes" id="UP000799777"/>
    </source>
</evidence>
<dbReference type="InterPro" id="IPR036770">
    <property type="entry name" value="Ankyrin_rpt-contain_sf"/>
</dbReference>
<evidence type="ECO:0000256" key="3">
    <source>
        <dbReference type="PROSITE-ProRule" id="PRU00023"/>
    </source>
</evidence>
<dbReference type="SUPFAM" id="SSF48403">
    <property type="entry name" value="Ankyrin repeat"/>
    <property type="match status" value="1"/>
</dbReference>
<reference evidence="5" key="1">
    <citation type="journal article" date="2020" name="Stud. Mycol.">
        <title>101 Dothideomycetes genomes: a test case for predicting lifestyles and emergence of pathogens.</title>
        <authorList>
            <person name="Haridas S."/>
            <person name="Albert R."/>
            <person name="Binder M."/>
            <person name="Bloem J."/>
            <person name="Labutti K."/>
            <person name="Salamov A."/>
            <person name="Andreopoulos B."/>
            <person name="Baker S."/>
            <person name="Barry K."/>
            <person name="Bills G."/>
            <person name="Bluhm B."/>
            <person name="Cannon C."/>
            <person name="Castanera R."/>
            <person name="Culley D."/>
            <person name="Daum C."/>
            <person name="Ezra D."/>
            <person name="Gonzalez J."/>
            <person name="Henrissat B."/>
            <person name="Kuo A."/>
            <person name="Liang C."/>
            <person name="Lipzen A."/>
            <person name="Lutzoni F."/>
            <person name="Magnuson J."/>
            <person name="Mondo S."/>
            <person name="Nolan M."/>
            <person name="Ohm R."/>
            <person name="Pangilinan J."/>
            <person name="Park H.-J."/>
            <person name="Ramirez L."/>
            <person name="Alfaro M."/>
            <person name="Sun H."/>
            <person name="Tritt A."/>
            <person name="Yoshinaga Y."/>
            <person name="Zwiers L.-H."/>
            <person name="Turgeon B."/>
            <person name="Goodwin S."/>
            <person name="Spatafora J."/>
            <person name="Crous P."/>
            <person name="Grigoriev I."/>
        </authorList>
    </citation>
    <scope>NUCLEOTIDE SEQUENCE</scope>
    <source>
        <strain evidence="5">CBS 110217</strain>
    </source>
</reference>
<dbReference type="PROSITE" id="PS50088">
    <property type="entry name" value="ANK_REPEAT"/>
    <property type="match status" value="1"/>
</dbReference>
<name>A0A9P4H505_9PLEO</name>
<dbReference type="Proteomes" id="UP000799777">
    <property type="component" value="Unassembled WGS sequence"/>
</dbReference>
<protein>
    <recommendedName>
        <fullName evidence="7">Ankyrin</fullName>
    </recommendedName>
</protein>
<dbReference type="PANTHER" id="PTHR24201:SF15">
    <property type="entry name" value="ANKYRIN REPEAT DOMAIN-CONTAINING PROTEIN 66"/>
    <property type="match status" value="1"/>
</dbReference>
<feature type="compositionally biased region" description="Low complexity" evidence="4">
    <location>
        <begin position="204"/>
        <end position="238"/>
    </location>
</feature>
<comment type="caution">
    <text evidence="5">The sequence shown here is derived from an EMBL/GenBank/DDBJ whole genome shotgun (WGS) entry which is preliminary data.</text>
</comment>
<dbReference type="SMART" id="SM00248">
    <property type="entry name" value="ANK"/>
    <property type="match status" value="2"/>
</dbReference>
<evidence type="ECO:0000256" key="4">
    <source>
        <dbReference type="SAM" id="MobiDB-lite"/>
    </source>
</evidence>
<feature type="region of interest" description="Disordered" evidence="4">
    <location>
        <begin position="203"/>
        <end position="238"/>
    </location>
</feature>
<keyword evidence="6" id="KW-1185">Reference proteome</keyword>
<dbReference type="PROSITE" id="PS50297">
    <property type="entry name" value="ANK_REP_REGION"/>
    <property type="match status" value="1"/>
</dbReference>
<sequence length="390" mass="43247">MEVIASVITIAELIWKLLHKTIHYIKEVKSIREPVEQLLERVKSLLRLTKAVKSTYALAEASLGKDHRSLRVVSKALAKCENRLKSLEPLAVELASLDTQSWSQKLTVKRRLDRVKVTIEDTRQEIRDDMQELRTGLTLLPIDLDAHRRPSDAPSTQQPNSAVVDIQSAVEDEHIPSIIRTFSDAETLFGPEPDLELRRLSTAVTSTRSRPSISSTVSQTPSRFSARSGSIASASGPSLNSSKSDWAEFHFHIAKCAGDPQRLRKICDILHQYSEGTALARSTDSWDRTPLHVAAQKGDVVLARTLVEFGGDIDAQDTTPSSVLDMAVSHGHRPFVAFLLDLNVKESNLQPENAKRLKEMKRAIHLQKKTDAMNGRNGTEISQTGVVTSS</sequence>
<accession>A0A9P4H505</accession>
<feature type="repeat" description="ANK" evidence="3">
    <location>
        <begin position="286"/>
        <end position="318"/>
    </location>
</feature>
<dbReference type="Gene3D" id="1.25.40.20">
    <property type="entry name" value="Ankyrin repeat-containing domain"/>
    <property type="match status" value="1"/>
</dbReference>
<dbReference type="PANTHER" id="PTHR24201">
    <property type="entry name" value="ANK_REP_REGION DOMAIN-CONTAINING PROTEIN"/>
    <property type="match status" value="1"/>
</dbReference>
<dbReference type="AlphaFoldDB" id="A0A9P4H505"/>
<dbReference type="EMBL" id="ML978215">
    <property type="protein sequence ID" value="KAF2028226.1"/>
    <property type="molecule type" value="Genomic_DNA"/>
</dbReference>
<dbReference type="InterPro" id="IPR002110">
    <property type="entry name" value="Ankyrin_rpt"/>
</dbReference>
<organism evidence="5 6">
    <name type="scientific">Setomelanomma holmii</name>
    <dbReference type="NCBI Taxonomy" id="210430"/>
    <lineage>
        <taxon>Eukaryota</taxon>
        <taxon>Fungi</taxon>
        <taxon>Dikarya</taxon>
        <taxon>Ascomycota</taxon>
        <taxon>Pezizomycotina</taxon>
        <taxon>Dothideomycetes</taxon>
        <taxon>Pleosporomycetidae</taxon>
        <taxon>Pleosporales</taxon>
        <taxon>Pleosporineae</taxon>
        <taxon>Phaeosphaeriaceae</taxon>
        <taxon>Setomelanomma</taxon>
    </lineage>
</organism>
<evidence type="ECO:0000313" key="5">
    <source>
        <dbReference type="EMBL" id="KAF2028226.1"/>
    </source>
</evidence>
<evidence type="ECO:0000256" key="2">
    <source>
        <dbReference type="ARBA" id="ARBA00023043"/>
    </source>
</evidence>
<dbReference type="Pfam" id="PF12796">
    <property type="entry name" value="Ank_2"/>
    <property type="match status" value="1"/>
</dbReference>
<evidence type="ECO:0008006" key="7">
    <source>
        <dbReference type="Google" id="ProtNLM"/>
    </source>
</evidence>
<dbReference type="InterPro" id="IPR050776">
    <property type="entry name" value="Ank_Repeat/CDKN_Inhibitor"/>
</dbReference>
<dbReference type="OrthoDB" id="191139at2759"/>
<keyword evidence="2 3" id="KW-0040">ANK repeat</keyword>
<evidence type="ECO:0000256" key="1">
    <source>
        <dbReference type="ARBA" id="ARBA00022737"/>
    </source>
</evidence>
<gene>
    <name evidence="5" type="ORF">EK21DRAFT_90786</name>
</gene>